<dbReference type="PANTHER" id="PTHR47027">
    <property type="entry name" value="REVERSE TRANSCRIPTASE DOMAIN-CONTAINING PROTEIN"/>
    <property type="match status" value="1"/>
</dbReference>
<keyword evidence="3" id="KW-1185">Reference proteome</keyword>
<dbReference type="Gene3D" id="1.10.10.2210">
    <property type="match status" value="1"/>
</dbReference>
<name>A0ABQ5KK91_9EUKA</name>
<evidence type="ECO:0000313" key="3">
    <source>
        <dbReference type="Proteomes" id="UP001057375"/>
    </source>
</evidence>
<organism evidence="2 3">
    <name type="scientific">Aduncisulcus paluster</name>
    <dbReference type="NCBI Taxonomy" id="2918883"/>
    <lineage>
        <taxon>Eukaryota</taxon>
        <taxon>Metamonada</taxon>
        <taxon>Carpediemonas-like organisms</taxon>
        <taxon>Aduncisulcus</taxon>
    </lineage>
</organism>
<dbReference type="Gene3D" id="3.30.70.2630">
    <property type="match status" value="1"/>
</dbReference>
<dbReference type="EMBL" id="BQXS01009758">
    <property type="protein sequence ID" value="GKT31869.1"/>
    <property type="molecule type" value="Genomic_DNA"/>
</dbReference>
<reference evidence="2" key="1">
    <citation type="submission" date="2022-03" db="EMBL/GenBank/DDBJ databases">
        <title>Draft genome sequence of Aduncisulcus paluster, a free-living microaerophilic Fornicata.</title>
        <authorList>
            <person name="Yuyama I."/>
            <person name="Kume K."/>
            <person name="Tamura T."/>
            <person name="Inagaki Y."/>
            <person name="Hashimoto T."/>
        </authorList>
    </citation>
    <scope>NUCLEOTIDE SEQUENCE</scope>
    <source>
        <strain evidence="2">NY0171</strain>
    </source>
</reference>
<dbReference type="Gene3D" id="3.10.10.20">
    <property type="match status" value="1"/>
</dbReference>
<protein>
    <recommendedName>
        <fullName evidence="1">Reverse transcriptase domain-containing protein</fullName>
    </recommendedName>
</protein>
<dbReference type="SUPFAM" id="SSF56672">
    <property type="entry name" value="DNA/RNA polymerases"/>
    <property type="match status" value="1"/>
</dbReference>
<feature type="non-terminal residue" evidence="2">
    <location>
        <position position="1"/>
    </location>
</feature>
<evidence type="ECO:0000313" key="2">
    <source>
        <dbReference type="EMBL" id="GKT31869.1"/>
    </source>
</evidence>
<dbReference type="PROSITE" id="PS50878">
    <property type="entry name" value="RT_POL"/>
    <property type="match status" value="1"/>
</dbReference>
<gene>
    <name evidence="2" type="ORF">ADUPG1_006198</name>
</gene>
<dbReference type="InterPro" id="IPR043502">
    <property type="entry name" value="DNA/RNA_pol_sf"/>
</dbReference>
<proteinExistence type="predicted"/>
<dbReference type="InterPro" id="IPR000477">
    <property type="entry name" value="RT_dom"/>
</dbReference>
<comment type="caution">
    <text evidence="2">The sequence shown here is derived from an EMBL/GenBank/DDBJ whole genome shotgun (WGS) entry which is preliminary data.</text>
</comment>
<accession>A0ABQ5KK91</accession>
<evidence type="ECO:0000259" key="1">
    <source>
        <dbReference type="PROSITE" id="PS50878"/>
    </source>
</evidence>
<dbReference type="Pfam" id="PF00078">
    <property type="entry name" value="RVT_1"/>
    <property type="match status" value="1"/>
</dbReference>
<dbReference type="PANTHER" id="PTHR47027:SF20">
    <property type="entry name" value="REVERSE TRANSCRIPTASE-LIKE PROTEIN WITH RNA-DIRECTED DNA POLYMERASE DOMAIN"/>
    <property type="match status" value="1"/>
</dbReference>
<sequence>EDKRNIVDILTHAIRWGLPKEAHLGVSSMLRKNAKDKKDMSGYRPIIVSSLITRLVSRALTIHHKKKLQKSVPNSQVCFGVSDGPLKHLESIDAYSRVALKAGKPAYALSMDVANAFSSVSQEHVAKAMEEWELPNTIKHYTNNAMKQTQAVYYDKGTAHLKEVTSGVVQGDPMSSIIFAITLSKEMKECEKRVQVSEWLDQKELEIRPMFCFADDALIIGPDPENLIDAAKKFGYDIKKLGLHINISKTKLIALNEKAKKGSSWDWKTKDESVPAESESGNNVAKLKSITCGEYLGTYIGSAEEEIDRLYEKKLKDFLDHTILLARNWSPQHVMHTLRVSRIPELAYEMRVGRVKVKALKDFDVALAATLKREGVIPPIKTQYVFMKINDGGLGIPSLLHTRMEALRKGASVFQDYDAPLFNVAKDVLGSIASLQNAAVRCLEGGATPQPEDIQALIDRWKGYLVTEPSPYKITREHNDDTGSLESITAPSYIEAANRCTNNFNNVLLKNGPRRGFALNAGQWIRLLRERYNRSLEPRRREGVKCPLGCNERVCNGHFSACRKNAASTKYKHDRVTAAVNKALRFTGHMTNTEDLSVTLTTKNPRTIPRSDITSTKTQGKNAGSYVFDVVITGGWRGRAAPQTRLGQAAMREATTKLRKYDGLNLSYSFVPLAFETSGLMAQETATFFREHFSYRVARRTLFEIATIIARGEHYAWSKSLNATVIGSSTIQAEEITAFYEQ</sequence>
<dbReference type="Proteomes" id="UP001057375">
    <property type="component" value="Unassembled WGS sequence"/>
</dbReference>
<feature type="domain" description="Reverse transcriptase" evidence="1">
    <location>
        <begin position="10"/>
        <end position="304"/>
    </location>
</feature>